<feature type="transmembrane region" description="Helical" evidence="1">
    <location>
        <begin position="91"/>
        <end position="109"/>
    </location>
</feature>
<keyword evidence="3" id="KW-0012">Acyltransferase</keyword>
<feature type="transmembrane region" description="Helical" evidence="1">
    <location>
        <begin position="346"/>
        <end position="365"/>
    </location>
</feature>
<evidence type="ECO:0000313" key="3">
    <source>
        <dbReference type="EMBL" id="PWB08810.1"/>
    </source>
</evidence>
<feature type="transmembrane region" description="Helical" evidence="1">
    <location>
        <begin position="183"/>
        <end position="206"/>
    </location>
</feature>
<comment type="caution">
    <text evidence="3">The sequence shown here is derived from an EMBL/GenBank/DDBJ whole genome shotgun (WGS) entry which is preliminary data.</text>
</comment>
<gene>
    <name evidence="3" type="ORF">C5O25_02685</name>
</gene>
<dbReference type="Pfam" id="PF01757">
    <property type="entry name" value="Acyl_transf_3"/>
    <property type="match status" value="1"/>
</dbReference>
<sequence length="384" mass="42940">MSAFTASRIFSTSKPHYELLDGLRGVAALMVIWYHFFEGFATSPVDQGFNHGYLAVDFFFVLSGFVIGYAYDGRWRQGLTKGEFMLRRVIRLHPMLVMGVVFGVVAFMIQGSEQWDHTPVASWSVMLCFLLGILMLPALPHTAAEVRGNGEMFPLNGPAWSLFFEYIASIAYAVVLHRLSGRALRWVVALSGIGLALTAVMNLSGAYHIGNGWTAADYGWLGGLLRVSFSFSIGLLMSRGFKPVRIRGAFWICSATIIGVMCVPYITPDGNPSVWNGIFDSVMTLAVFPAVVYLGASGCTTDRISRGLCDFFGNISYPIYIIHYPFMYLLYAWIWAAPTERAFADIWPLCVAMWFGLILLAWVLLKVYDEPVRRWLNRKAFGSR</sequence>
<keyword evidence="3" id="KW-0808">Transferase</keyword>
<dbReference type="InterPro" id="IPR002656">
    <property type="entry name" value="Acyl_transf_3_dom"/>
</dbReference>
<accession>A0A2V1IVC6</accession>
<dbReference type="EMBL" id="PUBV01000004">
    <property type="protein sequence ID" value="PWB08810.1"/>
    <property type="molecule type" value="Genomic_DNA"/>
</dbReference>
<dbReference type="GO" id="GO:0016747">
    <property type="term" value="F:acyltransferase activity, transferring groups other than amino-acyl groups"/>
    <property type="evidence" value="ECO:0007669"/>
    <property type="project" value="InterPro"/>
</dbReference>
<feature type="transmembrane region" description="Helical" evidence="1">
    <location>
        <begin position="317"/>
        <end position="334"/>
    </location>
</feature>
<feature type="transmembrane region" description="Helical" evidence="1">
    <location>
        <begin position="249"/>
        <end position="267"/>
    </location>
</feature>
<feature type="transmembrane region" description="Helical" evidence="1">
    <location>
        <begin position="273"/>
        <end position="296"/>
    </location>
</feature>
<dbReference type="PANTHER" id="PTHR23028">
    <property type="entry name" value="ACETYLTRANSFERASE"/>
    <property type="match status" value="1"/>
</dbReference>
<keyword evidence="1" id="KW-1133">Transmembrane helix</keyword>
<keyword evidence="1" id="KW-0812">Transmembrane</keyword>
<dbReference type="GeneID" id="93424491"/>
<feature type="domain" description="Acyltransferase 3" evidence="2">
    <location>
        <begin position="20"/>
        <end position="360"/>
    </location>
</feature>
<feature type="transmembrane region" description="Helical" evidence="1">
    <location>
        <begin position="121"/>
        <end position="139"/>
    </location>
</feature>
<dbReference type="PANTHER" id="PTHR23028:SF134">
    <property type="entry name" value="PUTATIVE (AFU_ORTHOLOGUE AFUA_4G08520)-RELATED"/>
    <property type="match status" value="1"/>
</dbReference>
<dbReference type="InterPro" id="IPR050879">
    <property type="entry name" value="Acyltransferase_3"/>
</dbReference>
<dbReference type="RefSeq" id="WP_107035198.1">
    <property type="nucleotide sequence ID" value="NZ_CAOXDM010000001.1"/>
</dbReference>
<dbReference type="AlphaFoldDB" id="A0A2V1IVC6"/>
<feature type="transmembrane region" description="Helical" evidence="1">
    <location>
        <begin position="53"/>
        <end position="71"/>
    </location>
</feature>
<keyword evidence="1" id="KW-0472">Membrane</keyword>
<name>A0A2V1IVC6_9BACT</name>
<protein>
    <submittedName>
        <fullName evidence="3">Acyltransferase</fullName>
    </submittedName>
</protein>
<evidence type="ECO:0000259" key="2">
    <source>
        <dbReference type="Pfam" id="PF01757"/>
    </source>
</evidence>
<evidence type="ECO:0000313" key="4">
    <source>
        <dbReference type="Proteomes" id="UP000244925"/>
    </source>
</evidence>
<feature type="transmembrane region" description="Helical" evidence="1">
    <location>
        <begin position="22"/>
        <end position="41"/>
    </location>
</feature>
<dbReference type="Proteomes" id="UP000244925">
    <property type="component" value="Unassembled WGS sequence"/>
</dbReference>
<evidence type="ECO:0000256" key="1">
    <source>
        <dbReference type="SAM" id="Phobius"/>
    </source>
</evidence>
<feature type="transmembrane region" description="Helical" evidence="1">
    <location>
        <begin position="218"/>
        <end position="237"/>
    </location>
</feature>
<keyword evidence="4" id="KW-1185">Reference proteome</keyword>
<organism evidence="3 4">
    <name type="scientific">Paramuribaculum intestinale</name>
    <dbReference type="NCBI Taxonomy" id="2094151"/>
    <lineage>
        <taxon>Bacteria</taxon>
        <taxon>Pseudomonadati</taxon>
        <taxon>Bacteroidota</taxon>
        <taxon>Bacteroidia</taxon>
        <taxon>Bacteroidales</taxon>
        <taxon>Muribaculaceae</taxon>
        <taxon>Paramuribaculum</taxon>
    </lineage>
</organism>
<proteinExistence type="predicted"/>
<reference evidence="4" key="1">
    <citation type="submission" date="2018-02" db="EMBL/GenBank/DDBJ databases">
        <authorList>
            <person name="Clavel T."/>
            <person name="Strowig T."/>
        </authorList>
    </citation>
    <scope>NUCLEOTIDE SEQUENCE [LARGE SCALE GENOMIC DNA]</scope>
    <source>
        <strain evidence="4">DSM 100764</strain>
    </source>
</reference>